<sequence length="443" mass="49101">MLRPSRWALSSWHRRRLGGLRQFRLFWLTGRRLGQMMRLCADGLVLQAVSYIGADGSPAAHQQDLLSKLKDLQDIIDSGAEAQPFSTEGSPTISKPGSSKPRNWPRPSRPQTAPHQPFVAIHHRLLRLPDRPASDRGFCCPSEPKQVGCDGSLHQAPRRQLDDAGLKCMGVIAPVRAAHWFREFIVIHAMFSEHEVAWTMRSDRDFYRLGQVLAIYNVPEAGAQEEEGDNTTATPETPRPPTFISVEKLDMVLARADQLLQHGTAEAVTAHDILARVGCVIELIGTKNMNWEMAFSRDPSDYQQRRIELLDDEAALEAIIGPKSTWCIARQTAFDANDKDTAAVQSTQQFNRRSSSIDAAVQSTQQFNRRSSSIDAAVQSTQQFNRRSSSIDAAVQSTQQFNRRSSSIDAAVQSTQQFNRRSSSIDAVVQSIDAAGGVGPAVM</sequence>
<evidence type="ECO:0000313" key="2">
    <source>
        <dbReference type="EMBL" id="KAH7354421.1"/>
    </source>
</evidence>
<organism evidence="2 3">
    <name type="scientific">Plectosphaerella cucumerina</name>
    <dbReference type="NCBI Taxonomy" id="40658"/>
    <lineage>
        <taxon>Eukaryota</taxon>
        <taxon>Fungi</taxon>
        <taxon>Dikarya</taxon>
        <taxon>Ascomycota</taxon>
        <taxon>Pezizomycotina</taxon>
        <taxon>Sordariomycetes</taxon>
        <taxon>Hypocreomycetidae</taxon>
        <taxon>Glomerellales</taxon>
        <taxon>Plectosphaerellaceae</taxon>
        <taxon>Plectosphaerella</taxon>
    </lineage>
</organism>
<evidence type="ECO:0000313" key="3">
    <source>
        <dbReference type="Proteomes" id="UP000813385"/>
    </source>
</evidence>
<evidence type="ECO:0000256" key="1">
    <source>
        <dbReference type="SAM" id="MobiDB-lite"/>
    </source>
</evidence>
<feature type="region of interest" description="Disordered" evidence="1">
    <location>
        <begin position="80"/>
        <end position="116"/>
    </location>
</feature>
<feature type="compositionally biased region" description="Polar residues" evidence="1">
    <location>
        <begin position="84"/>
        <end position="101"/>
    </location>
</feature>
<gene>
    <name evidence="2" type="ORF">B0T11DRAFT_128040</name>
</gene>
<keyword evidence="3" id="KW-1185">Reference proteome</keyword>
<dbReference type="EMBL" id="JAGPXD010000005">
    <property type="protein sequence ID" value="KAH7354421.1"/>
    <property type="molecule type" value="Genomic_DNA"/>
</dbReference>
<name>A0A8K0TFC5_9PEZI</name>
<dbReference type="Proteomes" id="UP000813385">
    <property type="component" value="Unassembled WGS sequence"/>
</dbReference>
<reference evidence="2" key="1">
    <citation type="journal article" date="2021" name="Nat. Commun.">
        <title>Genetic determinants of endophytism in the Arabidopsis root mycobiome.</title>
        <authorList>
            <person name="Mesny F."/>
            <person name="Miyauchi S."/>
            <person name="Thiergart T."/>
            <person name="Pickel B."/>
            <person name="Atanasova L."/>
            <person name="Karlsson M."/>
            <person name="Huettel B."/>
            <person name="Barry K.W."/>
            <person name="Haridas S."/>
            <person name="Chen C."/>
            <person name="Bauer D."/>
            <person name="Andreopoulos W."/>
            <person name="Pangilinan J."/>
            <person name="LaButti K."/>
            <person name="Riley R."/>
            <person name="Lipzen A."/>
            <person name="Clum A."/>
            <person name="Drula E."/>
            <person name="Henrissat B."/>
            <person name="Kohler A."/>
            <person name="Grigoriev I.V."/>
            <person name="Martin F.M."/>
            <person name="Hacquard S."/>
        </authorList>
    </citation>
    <scope>NUCLEOTIDE SEQUENCE</scope>
    <source>
        <strain evidence="2">MPI-CAGE-AT-0016</strain>
    </source>
</reference>
<feature type="region of interest" description="Disordered" evidence="1">
    <location>
        <begin position="221"/>
        <end position="241"/>
    </location>
</feature>
<comment type="caution">
    <text evidence="2">The sequence shown here is derived from an EMBL/GenBank/DDBJ whole genome shotgun (WGS) entry which is preliminary data.</text>
</comment>
<dbReference type="AlphaFoldDB" id="A0A8K0TFC5"/>
<accession>A0A8K0TFC5</accession>
<protein>
    <submittedName>
        <fullName evidence="2">Uncharacterized protein</fullName>
    </submittedName>
</protein>
<dbReference type="OrthoDB" id="10552530at2759"/>
<proteinExistence type="predicted"/>